<dbReference type="EMBL" id="JANDBC010000001">
    <property type="protein sequence ID" value="MCP9291279.1"/>
    <property type="molecule type" value="Genomic_DNA"/>
</dbReference>
<reference evidence="1" key="1">
    <citation type="submission" date="2022-06" db="EMBL/GenBank/DDBJ databases">
        <title>Gracilimonas sp. CAU 1638 isolated from sea sediment.</title>
        <authorList>
            <person name="Kim W."/>
        </authorList>
    </citation>
    <scope>NUCLEOTIDE SEQUENCE</scope>
    <source>
        <strain evidence="1">CAU 1638</strain>
    </source>
</reference>
<sequence>MAKKQSFGQEALQAKAAHRKMAKVIISTKNDKGKFAYKEVMIDQENVKEFIQQNKA</sequence>
<evidence type="ECO:0000313" key="2">
    <source>
        <dbReference type="Proteomes" id="UP001139125"/>
    </source>
</evidence>
<organism evidence="1 2">
    <name type="scientific">Gracilimonas sediminicola</name>
    <dbReference type="NCBI Taxonomy" id="2952158"/>
    <lineage>
        <taxon>Bacteria</taxon>
        <taxon>Pseudomonadati</taxon>
        <taxon>Balneolota</taxon>
        <taxon>Balneolia</taxon>
        <taxon>Balneolales</taxon>
        <taxon>Balneolaceae</taxon>
        <taxon>Gracilimonas</taxon>
    </lineage>
</organism>
<dbReference type="AlphaFoldDB" id="A0A9X2L2X7"/>
<keyword evidence="2" id="KW-1185">Reference proteome</keyword>
<evidence type="ECO:0000313" key="1">
    <source>
        <dbReference type="EMBL" id="MCP9291279.1"/>
    </source>
</evidence>
<name>A0A9X2L2X7_9BACT</name>
<dbReference type="RefSeq" id="WP_255134079.1">
    <property type="nucleotide sequence ID" value="NZ_CP175953.1"/>
</dbReference>
<accession>A0A9X2L2X7</accession>
<proteinExistence type="predicted"/>
<dbReference type="Proteomes" id="UP001139125">
    <property type="component" value="Unassembled WGS sequence"/>
</dbReference>
<dbReference type="Pfam" id="PF14128">
    <property type="entry name" value="DUF4295"/>
    <property type="match status" value="1"/>
</dbReference>
<comment type="caution">
    <text evidence="1">The sequence shown here is derived from an EMBL/GenBank/DDBJ whole genome shotgun (WGS) entry which is preliminary data.</text>
</comment>
<protein>
    <submittedName>
        <fullName evidence="1">DUF4295 family protein</fullName>
    </submittedName>
</protein>
<dbReference type="InterPro" id="IPR025379">
    <property type="entry name" value="DUF4295"/>
</dbReference>
<gene>
    <name evidence="1" type="ORF">NM125_06760</name>
</gene>